<feature type="transmembrane region" description="Helical" evidence="1">
    <location>
        <begin position="138"/>
        <end position="158"/>
    </location>
</feature>
<keyword evidence="1" id="KW-0812">Transmembrane</keyword>
<keyword evidence="1" id="KW-0472">Membrane</keyword>
<dbReference type="AlphaFoldDB" id="A0A7J3X7K8"/>
<name>A0A7J3X7K8_THEPE</name>
<feature type="transmembrane region" description="Helical" evidence="1">
    <location>
        <begin position="20"/>
        <end position="45"/>
    </location>
</feature>
<organism evidence="2">
    <name type="scientific">Thermofilum pendens</name>
    <dbReference type="NCBI Taxonomy" id="2269"/>
    <lineage>
        <taxon>Archaea</taxon>
        <taxon>Thermoproteota</taxon>
        <taxon>Thermoprotei</taxon>
        <taxon>Thermofilales</taxon>
        <taxon>Thermofilaceae</taxon>
        <taxon>Thermofilum</taxon>
    </lineage>
</organism>
<sequence length="235" mass="24944">MRGWFRLRAKALRLATYGSFVAETLGGSLTAATAAVSALTFFFTLTLVPAGMPSPGLFMVLFFTHLGYSVIALTSASAMVSDLRSTAQVFLSQPLSRTTYALAWLAALLTSMLATFSAMLLSFAVIDPSLLSLVGHDVASAWLLDGALLSLVLLLAALWLRRASALIAVWAVVEFGVPLLLSDERLAQVAVLLRPLYSVLWSAMVVGGSLLAASALLAATLTLLLLRLAKTRLEV</sequence>
<reference evidence="2" key="1">
    <citation type="journal article" date="2020" name="mSystems">
        <title>Genome- and Community-Level Interaction Insights into Carbon Utilization and Element Cycling Functions of Hydrothermarchaeota in Hydrothermal Sediment.</title>
        <authorList>
            <person name="Zhou Z."/>
            <person name="Liu Y."/>
            <person name="Xu W."/>
            <person name="Pan J."/>
            <person name="Luo Z.H."/>
            <person name="Li M."/>
        </authorList>
    </citation>
    <scope>NUCLEOTIDE SEQUENCE [LARGE SCALE GENOMIC DNA]</scope>
    <source>
        <strain evidence="2">SpSt-1125</strain>
    </source>
</reference>
<feature type="transmembrane region" description="Helical" evidence="1">
    <location>
        <begin position="57"/>
        <end position="80"/>
    </location>
</feature>
<keyword evidence="1" id="KW-1133">Transmembrane helix</keyword>
<feature type="transmembrane region" description="Helical" evidence="1">
    <location>
        <begin position="101"/>
        <end position="126"/>
    </location>
</feature>
<comment type="caution">
    <text evidence="2">The sequence shown here is derived from an EMBL/GenBank/DDBJ whole genome shotgun (WGS) entry which is preliminary data.</text>
</comment>
<evidence type="ECO:0000256" key="1">
    <source>
        <dbReference type="SAM" id="Phobius"/>
    </source>
</evidence>
<protein>
    <submittedName>
        <fullName evidence="2">Uncharacterized protein</fullName>
    </submittedName>
</protein>
<proteinExistence type="predicted"/>
<feature type="transmembrane region" description="Helical" evidence="1">
    <location>
        <begin position="201"/>
        <end position="226"/>
    </location>
</feature>
<gene>
    <name evidence="2" type="ORF">ENM88_05405</name>
</gene>
<feature type="transmembrane region" description="Helical" evidence="1">
    <location>
        <begin position="165"/>
        <end position="181"/>
    </location>
</feature>
<evidence type="ECO:0000313" key="2">
    <source>
        <dbReference type="EMBL" id="HHP05168.1"/>
    </source>
</evidence>
<dbReference type="EMBL" id="DRZM01000160">
    <property type="protein sequence ID" value="HHP05168.1"/>
    <property type="molecule type" value="Genomic_DNA"/>
</dbReference>
<accession>A0A7J3X7K8</accession>